<evidence type="ECO:0000256" key="7">
    <source>
        <dbReference type="SAM" id="Coils"/>
    </source>
</evidence>
<dbReference type="Proteomes" id="UP000028990">
    <property type="component" value="Unassembled WGS sequence"/>
</dbReference>
<dbReference type="SUPFAM" id="SSF55073">
    <property type="entry name" value="Nucleotide cyclase"/>
    <property type="match status" value="1"/>
</dbReference>
<dbReference type="Pfam" id="PF00211">
    <property type="entry name" value="Guanylate_cyc"/>
    <property type="match status" value="1"/>
</dbReference>
<comment type="subcellular location">
    <subcellularLocation>
        <location evidence="1">Membrane</location>
    </subcellularLocation>
</comment>
<evidence type="ECO:0000256" key="3">
    <source>
        <dbReference type="ARBA" id="ARBA00022741"/>
    </source>
</evidence>
<dbReference type="GO" id="GO:0005886">
    <property type="term" value="C:plasma membrane"/>
    <property type="evidence" value="ECO:0007669"/>
    <property type="project" value="TreeGrafter"/>
</dbReference>
<keyword evidence="10" id="KW-1185">Reference proteome</keyword>
<feature type="domain" description="Guanylate cyclase" evidence="8">
    <location>
        <begin position="96"/>
        <end position="139"/>
    </location>
</feature>
<dbReference type="GO" id="GO:0001653">
    <property type="term" value="F:peptide receptor activity"/>
    <property type="evidence" value="ECO:0007669"/>
    <property type="project" value="TreeGrafter"/>
</dbReference>
<dbReference type="InterPro" id="IPR001054">
    <property type="entry name" value="A/G_cyclase"/>
</dbReference>
<dbReference type="GO" id="GO:0035556">
    <property type="term" value="P:intracellular signal transduction"/>
    <property type="evidence" value="ECO:0007669"/>
    <property type="project" value="InterPro"/>
</dbReference>
<evidence type="ECO:0000256" key="6">
    <source>
        <dbReference type="ARBA" id="ARBA00023239"/>
    </source>
</evidence>
<dbReference type="EMBL" id="KN123659">
    <property type="protein sequence ID" value="KFO24062.1"/>
    <property type="molecule type" value="Genomic_DNA"/>
</dbReference>
<dbReference type="AlphaFoldDB" id="A0A091CZ89"/>
<dbReference type="PROSITE" id="PS50125">
    <property type="entry name" value="GUANYLATE_CYCLASE_2"/>
    <property type="match status" value="1"/>
</dbReference>
<evidence type="ECO:0000256" key="2">
    <source>
        <dbReference type="ARBA" id="ARBA00022692"/>
    </source>
</evidence>
<reference evidence="9 10" key="1">
    <citation type="submission" date="2013-11" db="EMBL/GenBank/DDBJ databases">
        <title>The Damaraland mole rat (Fukomys damarensis) genome and evolution of African mole rats.</title>
        <authorList>
            <person name="Gladyshev V.N."/>
            <person name="Fang X."/>
        </authorList>
    </citation>
    <scope>NUCLEOTIDE SEQUENCE [LARGE SCALE GENOMIC DNA]</scope>
    <source>
        <tissue evidence="9">Liver</tissue>
    </source>
</reference>
<keyword evidence="5" id="KW-0472">Membrane</keyword>
<name>A0A091CZ89_FUKDA</name>
<keyword evidence="3" id="KW-0547">Nucleotide-binding</keyword>
<evidence type="ECO:0000256" key="1">
    <source>
        <dbReference type="ARBA" id="ARBA00004370"/>
    </source>
</evidence>
<keyword evidence="2" id="KW-0812">Transmembrane</keyword>
<dbReference type="PANTHER" id="PTHR11920:SF349">
    <property type="entry name" value="RETINAL GUANYLYL CYCLASE 2"/>
    <property type="match status" value="1"/>
</dbReference>
<organism evidence="9 10">
    <name type="scientific">Fukomys damarensis</name>
    <name type="common">Damaraland mole rat</name>
    <name type="synonym">Cryptomys damarensis</name>
    <dbReference type="NCBI Taxonomy" id="885580"/>
    <lineage>
        <taxon>Eukaryota</taxon>
        <taxon>Metazoa</taxon>
        <taxon>Chordata</taxon>
        <taxon>Craniata</taxon>
        <taxon>Vertebrata</taxon>
        <taxon>Euteleostomi</taxon>
        <taxon>Mammalia</taxon>
        <taxon>Eutheria</taxon>
        <taxon>Euarchontoglires</taxon>
        <taxon>Glires</taxon>
        <taxon>Rodentia</taxon>
        <taxon>Hystricomorpha</taxon>
        <taxon>Bathyergidae</taxon>
        <taxon>Fukomys</taxon>
    </lineage>
</organism>
<keyword evidence="7" id="KW-0175">Coiled coil</keyword>
<accession>A0A091CZ89</accession>
<dbReference type="GO" id="GO:0004383">
    <property type="term" value="F:guanylate cyclase activity"/>
    <property type="evidence" value="ECO:0007669"/>
    <property type="project" value="TreeGrafter"/>
</dbReference>
<proteinExistence type="predicted"/>
<sequence>MQEVMVQDTPFCMMDLAVKGKKTNIIDSMLRMLEQYSSNLEDLIQEMTEVLEIEKWKMEKLVTEMLPPYVQTPEESVAESLKKGCIVEPEGLAMVTLYFSDTVGFMTISSMSKTIEIVDLLNDPYTVFDVIFGSHDVYKQELQANQEAHVETTVEEKSVESGYLS</sequence>
<keyword evidence="6" id="KW-0456">Lyase</keyword>
<dbReference type="GO" id="GO:0007168">
    <property type="term" value="P:receptor guanylyl cyclase signaling pathway"/>
    <property type="evidence" value="ECO:0007669"/>
    <property type="project" value="TreeGrafter"/>
</dbReference>
<evidence type="ECO:0000259" key="8">
    <source>
        <dbReference type="PROSITE" id="PS50125"/>
    </source>
</evidence>
<evidence type="ECO:0000256" key="5">
    <source>
        <dbReference type="ARBA" id="ARBA00023136"/>
    </source>
</evidence>
<evidence type="ECO:0000313" key="9">
    <source>
        <dbReference type="EMBL" id="KFO24062.1"/>
    </source>
</evidence>
<dbReference type="GO" id="GO:0004016">
    <property type="term" value="F:adenylate cyclase activity"/>
    <property type="evidence" value="ECO:0007669"/>
    <property type="project" value="TreeGrafter"/>
</dbReference>
<dbReference type="Gene3D" id="6.10.250.780">
    <property type="match status" value="1"/>
</dbReference>
<feature type="coiled-coil region" evidence="7">
    <location>
        <begin position="26"/>
        <end position="53"/>
    </location>
</feature>
<gene>
    <name evidence="9" type="ORF">H920_14517</name>
</gene>
<dbReference type="InterPro" id="IPR050401">
    <property type="entry name" value="Cyclic_nucleotide_synthase"/>
</dbReference>
<evidence type="ECO:0000313" key="10">
    <source>
        <dbReference type="Proteomes" id="UP000028990"/>
    </source>
</evidence>
<dbReference type="InterPro" id="IPR029787">
    <property type="entry name" value="Nucleotide_cyclase"/>
</dbReference>
<dbReference type="GO" id="GO:0000166">
    <property type="term" value="F:nucleotide binding"/>
    <property type="evidence" value="ECO:0007669"/>
    <property type="project" value="UniProtKB-KW"/>
</dbReference>
<dbReference type="PANTHER" id="PTHR11920">
    <property type="entry name" value="GUANYLYL CYCLASE"/>
    <property type="match status" value="1"/>
</dbReference>
<keyword evidence="4" id="KW-1133">Transmembrane helix</keyword>
<evidence type="ECO:0000256" key="4">
    <source>
        <dbReference type="ARBA" id="ARBA00022989"/>
    </source>
</evidence>
<dbReference type="Gene3D" id="3.30.70.1230">
    <property type="entry name" value="Nucleotide cyclase"/>
    <property type="match status" value="1"/>
</dbReference>
<protein>
    <submittedName>
        <fullName evidence="9">Retinal guanylyl cyclase 2</fullName>
    </submittedName>
</protein>